<accession>A0A2P8F175</accession>
<dbReference type="InterPro" id="IPR040372">
    <property type="entry name" value="YaeB-like"/>
</dbReference>
<dbReference type="PANTHER" id="PTHR12818:SF0">
    <property type="entry name" value="TRNA (ADENINE(37)-N6)-METHYLTRANSFERASE"/>
    <property type="match status" value="1"/>
</dbReference>
<reference evidence="4 5" key="1">
    <citation type="submission" date="2018-03" db="EMBL/GenBank/DDBJ databases">
        <title>Genomic Encyclopedia of Archaeal and Bacterial Type Strains, Phase II (KMG-II): from individual species to whole genera.</title>
        <authorList>
            <person name="Goeker M."/>
        </authorList>
    </citation>
    <scope>NUCLEOTIDE SEQUENCE [LARGE SCALE GENOMIC DNA]</scope>
    <source>
        <strain evidence="4 5">DSM 17586</strain>
    </source>
</reference>
<sequence>MSDQTTLPMQAIGYIHSPFDEKFGIPRQPGLASIRAQVELVPPFASPDAVRGLEHCSHIWLVFIFSATADKGWSPTVRPPRLGGNQRLGVFATRSPFRPNPIGLSCVRLVGIRCEGERVWLDVEGADLLDGTPILDIKPYLPYSDSLPEAEFALASRIERLALPVVFSAEAETACSRISDELNQPLARQISEILLCDPRPAYKKGDSERIYGISLYGFNIRFRISSEQIDVLSLAPHPET</sequence>
<keyword evidence="5" id="KW-1185">Reference proteome</keyword>
<comment type="similarity">
    <text evidence="2">Belongs to the tRNA methyltransferase O family.</text>
</comment>
<protein>
    <submittedName>
        <fullName evidence="4">tRNA-Thr(GGU) m(6)t(6)A37 methyltransferase TsaA</fullName>
    </submittedName>
</protein>
<dbReference type="InterPro" id="IPR036414">
    <property type="entry name" value="YaeB_N_sf"/>
</dbReference>
<dbReference type="Pfam" id="PF01980">
    <property type="entry name" value="TrmO_N"/>
    <property type="match status" value="1"/>
</dbReference>
<keyword evidence="4" id="KW-0489">Methyltransferase</keyword>
<gene>
    <name evidence="4" type="ORF">CLV44_10480</name>
</gene>
<dbReference type="PROSITE" id="PS51668">
    <property type="entry name" value="TSAA_2"/>
    <property type="match status" value="1"/>
</dbReference>
<dbReference type="Proteomes" id="UP000242133">
    <property type="component" value="Unassembled WGS sequence"/>
</dbReference>
<dbReference type="InterPro" id="IPR036413">
    <property type="entry name" value="YaeB-like_sf"/>
</dbReference>
<dbReference type="RefSeq" id="WP_245912595.1">
    <property type="nucleotide sequence ID" value="NZ_PYGI01000004.1"/>
</dbReference>
<dbReference type="InterPro" id="IPR023370">
    <property type="entry name" value="TrmO-like_N"/>
</dbReference>
<dbReference type="GO" id="GO:0008168">
    <property type="term" value="F:methyltransferase activity"/>
    <property type="evidence" value="ECO:0007669"/>
    <property type="project" value="UniProtKB-KW"/>
</dbReference>
<evidence type="ECO:0000256" key="2">
    <source>
        <dbReference type="ARBA" id="ARBA00033753"/>
    </source>
</evidence>
<dbReference type="Gene3D" id="2.40.30.70">
    <property type="entry name" value="YaeB-like"/>
    <property type="match status" value="1"/>
</dbReference>
<dbReference type="AlphaFoldDB" id="A0A2P8F175"/>
<evidence type="ECO:0000259" key="3">
    <source>
        <dbReference type="PROSITE" id="PS51668"/>
    </source>
</evidence>
<dbReference type="Pfam" id="PF18389">
    <property type="entry name" value="TrmO_C"/>
    <property type="match status" value="1"/>
</dbReference>
<dbReference type="EMBL" id="PYGI01000004">
    <property type="protein sequence ID" value="PSL15469.1"/>
    <property type="molecule type" value="Genomic_DNA"/>
</dbReference>
<dbReference type="InterPro" id="IPR041369">
    <property type="entry name" value="TrmO_C"/>
</dbReference>
<keyword evidence="4" id="KW-0808">Transferase</keyword>
<proteinExistence type="inferred from homology"/>
<feature type="domain" description="TsaA-like" evidence="3">
    <location>
        <begin position="9"/>
        <end position="149"/>
    </location>
</feature>
<dbReference type="SUPFAM" id="SSF118196">
    <property type="entry name" value="YaeB-like"/>
    <property type="match status" value="1"/>
</dbReference>
<dbReference type="PROSITE" id="PS01318">
    <property type="entry name" value="TSAA_1"/>
    <property type="match status" value="1"/>
</dbReference>
<comment type="caution">
    <text evidence="4">The sequence shown here is derived from an EMBL/GenBank/DDBJ whole genome shotgun (WGS) entry which is preliminary data.</text>
</comment>
<evidence type="ECO:0000313" key="5">
    <source>
        <dbReference type="Proteomes" id="UP000242133"/>
    </source>
</evidence>
<organism evidence="4 5">
    <name type="scientific">Marinobacterium halophilum</name>
    <dbReference type="NCBI Taxonomy" id="267374"/>
    <lineage>
        <taxon>Bacteria</taxon>
        <taxon>Pseudomonadati</taxon>
        <taxon>Pseudomonadota</taxon>
        <taxon>Gammaproteobacteria</taxon>
        <taxon>Oceanospirillales</taxon>
        <taxon>Oceanospirillaceae</taxon>
        <taxon>Marinobacterium</taxon>
    </lineage>
</organism>
<dbReference type="NCBIfam" id="TIGR00104">
    <property type="entry name" value="tRNA_TsaA"/>
    <property type="match status" value="1"/>
</dbReference>
<dbReference type="InterPro" id="IPR023368">
    <property type="entry name" value="UPF0066_cons_site"/>
</dbReference>
<evidence type="ECO:0000256" key="1">
    <source>
        <dbReference type="ARBA" id="ARBA00022691"/>
    </source>
</evidence>
<keyword evidence="1" id="KW-0949">S-adenosyl-L-methionine</keyword>
<dbReference type="GO" id="GO:0032259">
    <property type="term" value="P:methylation"/>
    <property type="evidence" value="ECO:0007669"/>
    <property type="project" value="UniProtKB-KW"/>
</dbReference>
<dbReference type="PANTHER" id="PTHR12818">
    <property type="entry name" value="TRNA (ADENINE(37)-N6)-METHYLTRANSFERASE"/>
    <property type="match status" value="1"/>
</dbReference>
<evidence type="ECO:0000313" key="4">
    <source>
        <dbReference type="EMBL" id="PSL15469.1"/>
    </source>
</evidence>
<name>A0A2P8F175_9GAMM</name>
<dbReference type="CDD" id="cd09281">
    <property type="entry name" value="UPF0066"/>
    <property type="match status" value="1"/>
</dbReference>
<dbReference type="Gene3D" id="3.30.2310.10">
    <property type="entry name" value="YaeB-like"/>
    <property type="match status" value="1"/>
</dbReference>